<dbReference type="Proteomes" id="UP000556165">
    <property type="component" value="Unassembled WGS sequence"/>
</dbReference>
<keyword evidence="11" id="KW-1185">Reference proteome</keyword>
<keyword evidence="3" id="KW-0732">Signal</keyword>
<evidence type="ECO:0000256" key="5">
    <source>
        <dbReference type="ARBA" id="ARBA00023136"/>
    </source>
</evidence>
<keyword evidence="7" id="KW-0675">Receptor</keyword>
<keyword evidence="5" id="KW-0472">Membrane</keyword>
<dbReference type="InterPro" id="IPR003961">
    <property type="entry name" value="FN3_dom"/>
</dbReference>
<evidence type="ECO:0000259" key="9">
    <source>
        <dbReference type="PROSITE" id="PS50853"/>
    </source>
</evidence>
<evidence type="ECO:0000256" key="2">
    <source>
        <dbReference type="ARBA" id="ARBA00022692"/>
    </source>
</evidence>
<accession>A0A7L4BI26</accession>
<keyword evidence="2" id="KW-0812">Transmembrane</keyword>
<evidence type="ECO:0000256" key="6">
    <source>
        <dbReference type="ARBA" id="ARBA00023157"/>
    </source>
</evidence>
<feature type="non-terminal residue" evidence="10">
    <location>
        <position position="314"/>
    </location>
</feature>
<evidence type="ECO:0000256" key="4">
    <source>
        <dbReference type="ARBA" id="ARBA00022989"/>
    </source>
</evidence>
<dbReference type="Pfam" id="PF21460">
    <property type="entry name" value="IL3Rb_N"/>
    <property type="match status" value="1"/>
</dbReference>
<dbReference type="AlphaFoldDB" id="A0A7L4BI26"/>
<dbReference type="CDD" id="cd00063">
    <property type="entry name" value="FN3"/>
    <property type="match status" value="1"/>
</dbReference>
<dbReference type="Gene3D" id="2.60.40.10">
    <property type="entry name" value="Immunoglobulins"/>
    <property type="match status" value="4"/>
</dbReference>
<dbReference type="PANTHER" id="PTHR23037">
    <property type="entry name" value="CYTOKINE RECEPTOR"/>
    <property type="match status" value="1"/>
</dbReference>
<comment type="caution">
    <text evidence="10">The sequence shown here is derived from an EMBL/GenBank/DDBJ whole genome shotgun (WGS) entry which is preliminary data.</text>
</comment>
<sequence length="314" mass="35961">ESIPMKSLSCYNDYNSQVTCTWMEHSEAHALVGMILYQRNDFIEENKEMFCKRQTENDLHESSDSYVRWVCHNTTDGFAIGVEDIYSFKPNKILQAELNVDLFQNVQTLPPQNLSVSSMTSGDFLLTWKAADGSQGLGNALEYEVTYKREWESWEVRAAEPGSPGLGCTLLGSREPVVNVVWEVKKAITTSVLFGLFFRATPASAEEECFPVHEKALPHVPYVIQSCEIPVNNSSSQSQYHVSVKAKTEEKKIEAYKNIKVLPPANVSVTVTENQEYELRWTKYALRYSFIKQRYQVEYWKNNQYKTVSLESAR</sequence>
<dbReference type="EMBL" id="VZZW01001834">
    <property type="protein sequence ID" value="NXW36508.1"/>
    <property type="molecule type" value="Genomic_DNA"/>
</dbReference>
<dbReference type="PANTHER" id="PTHR23037:SF35">
    <property type="entry name" value="FIBRONECTIN TYPE-III DOMAIN-CONTAINING PROTEIN"/>
    <property type="match status" value="1"/>
</dbReference>
<dbReference type="InterPro" id="IPR048668">
    <property type="entry name" value="IL3RB_N"/>
</dbReference>
<evidence type="ECO:0000256" key="1">
    <source>
        <dbReference type="ARBA" id="ARBA00004479"/>
    </source>
</evidence>
<dbReference type="GO" id="GO:0009897">
    <property type="term" value="C:external side of plasma membrane"/>
    <property type="evidence" value="ECO:0007669"/>
    <property type="project" value="TreeGrafter"/>
</dbReference>
<evidence type="ECO:0000313" key="10">
    <source>
        <dbReference type="EMBL" id="NXW36508.1"/>
    </source>
</evidence>
<keyword evidence="6" id="KW-1015">Disulfide bond</keyword>
<keyword evidence="8" id="KW-0325">Glycoprotein</keyword>
<dbReference type="PROSITE" id="PS50853">
    <property type="entry name" value="FN3"/>
    <property type="match status" value="1"/>
</dbReference>
<comment type="subcellular location">
    <subcellularLocation>
        <location evidence="1">Membrane</location>
        <topology evidence="1">Single-pass type I membrane protein</topology>
    </subcellularLocation>
</comment>
<evidence type="ECO:0000313" key="11">
    <source>
        <dbReference type="Proteomes" id="UP000556165"/>
    </source>
</evidence>
<feature type="non-terminal residue" evidence="10">
    <location>
        <position position="1"/>
    </location>
</feature>
<protein>
    <submittedName>
        <fullName evidence="10">IL3RB protein</fullName>
    </submittedName>
</protein>
<feature type="domain" description="Fibronectin type-III" evidence="9">
    <location>
        <begin position="110"/>
        <end position="208"/>
    </location>
</feature>
<proteinExistence type="predicted"/>
<reference evidence="10 11" key="1">
    <citation type="submission" date="2019-09" db="EMBL/GenBank/DDBJ databases">
        <title>Bird 10,000 Genomes (B10K) Project - Family phase.</title>
        <authorList>
            <person name="Zhang G."/>
        </authorList>
    </citation>
    <scope>NUCLEOTIDE SEQUENCE [LARGE SCALE GENOMIC DNA]</scope>
    <source>
        <strain evidence="10">B10K-DU-009-16</strain>
        <tissue evidence="10">Muscle</tissue>
    </source>
</reference>
<dbReference type="GO" id="GO:0004896">
    <property type="term" value="F:cytokine receptor activity"/>
    <property type="evidence" value="ECO:0007669"/>
    <property type="project" value="TreeGrafter"/>
</dbReference>
<gene>
    <name evidence="10" type="primary">Csf2rb_0</name>
    <name evidence="10" type="ORF">PHASIM_R03778</name>
</gene>
<dbReference type="InterPro" id="IPR036116">
    <property type="entry name" value="FN3_sf"/>
</dbReference>
<evidence type="ECO:0000256" key="8">
    <source>
        <dbReference type="ARBA" id="ARBA00023180"/>
    </source>
</evidence>
<dbReference type="InterPro" id="IPR013783">
    <property type="entry name" value="Ig-like_fold"/>
</dbReference>
<organism evidence="10 11">
    <name type="scientific">Phaetusa simplex</name>
    <name type="common">large-billed tern</name>
    <dbReference type="NCBI Taxonomy" id="297813"/>
    <lineage>
        <taxon>Eukaryota</taxon>
        <taxon>Metazoa</taxon>
        <taxon>Chordata</taxon>
        <taxon>Craniata</taxon>
        <taxon>Vertebrata</taxon>
        <taxon>Euteleostomi</taxon>
        <taxon>Archelosauria</taxon>
        <taxon>Archosauria</taxon>
        <taxon>Dinosauria</taxon>
        <taxon>Saurischia</taxon>
        <taxon>Theropoda</taxon>
        <taxon>Coelurosauria</taxon>
        <taxon>Aves</taxon>
        <taxon>Neognathae</taxon>
        <taxon>Neoaves</taxon>
        <taxon>Charadriiformes</taxon>
        <taxon>Laridae</taxon>
        <taxon>Phaetusa</taxon>
    </lineage>
</organism>
<evidence type="ECO:0000256" key="3">
    <source>
        <dbReference type="ARBA" id="ARBA00022729"/>
    </source>
</evidence>
<evidence type="ECO:0000256" key="7">
    <source>
        <dbReference type="ARBA" id="ARBA00023170"/>
    </source>
</evidence>
<name>A0A7L4BI26_9CHAR</name>
<keyword evidence="4" id="KW-1133">Transmembrane helix</keyword>
<dbReference type="SUPFAM" id="SSF49265">
    <property type="entry name" value="Fibronectin type III"/>
    <property type="match status" value="4"/>
</dbReference>